<comment type="function">
    <text evidence="8">Cell division protein that may be involved in stabilizing or promoting the assembly of the division complex.</text>
</comment>
<dbReference type="InterPro" id="IPR050487">
    <property type="entry name" value="FtsQ_DivIB"/>
</dbReference>
<sequence>MKIIKFWKKKRTVQNKKLQPWLEQQAIRKKEKPKKQTDLFDGKLIKLTEQRKKALRQQALFPLIFFSVMTLVTLVLILPISRVSSVTVNSTDKPLRTAVIKASGLHYYESLFVTWFSADKIEQKIENNVGLVKTATLRYVNINKIVIDIKEYATVGYVYRDKKYYRLSSTGQTLSVGVDNVTGSYPVFYNFKNQKKLKLAVEQLGELSTSLRKSVSEIHYSPTKVNPNRVKIYMNDGNEVIGDLTNLAKKMAYYPKITANMDQKGVVDLEVGAYSYPYN</sequence>
<evidence type="ECO:0000256" key="4">
    <source>
        <dbReference type="ARBA" id="ARBA00022692"/>
    </source>
</evidence>
<evidence type="ECO:0000256" key="6">
    <source>
        <dbReference type="ARBA" id="ARBA00023136"/>
    </source>
</evidence>
<organism evidence="10 11">
    <name type="scientific">Ligilactobacillus apodemi DSM 16634 = JCM 16172</name>
    <dbReference type="NCBI Taxonomy" id="1423724"/>
    <lineage>
        <taxon>Bacteria</taxon>
        <taxon>Bacillati</taxon>
        <taxon>Bacillota</taxon>
        <taxon>Bacilli</taxon>
        <taxon>Lactobacillales</taxon>
        <taxon>Lactobacillaceae</taxon>
        <taxon>Ligilactobacillus</taxon>
    </lineage>
</organism>
<dbReference type="Pfam" id="PF03799">
    <property type="entry name" value="FtsQ_DivIB_C"/>
    <property type="match status" value="1"/>
</dbReference>
<dbReference type="AlphaFoldDB" id="A0A0R1TZ44"/>
<dbReference type="Proteomes" id="UP000051324">
    <property type="component" value="Unassembled WGS sequence"/>
</dbReference>
<dbReference type="PATRIC" id="fig|1423724.4.peg.1491"/>
<dbReference type="HAMAP" id="MF_00912">
    <property type="entry name" value="DivIB"/>
    <property type="match status" value="1"/>
</dbReference>
<evidence type="ECO:0000256" key="7">
    <source>
        <dbReference type="ARBA" id="ARBA00023306"/>
    </source>
</evidence>
<dbReference type="STRING" id="1423724.FC32_GL001427"/>
<evidence type="ECO:0000256" key="5">
    <source>
        <dbReference type="ARBA" id="ARBA00022989"/>
    </source>
</evidence>
<comment type="subcellular location">
    <subcellularLocation>
        <location evidence="8">Cell membrane</location>
        <topology evidence="8">Single-pass type II membrane protein</topology>
    </subcellularLocation>
    <subcellularLocation>
        <location evidence="1">Membrane</location>
    </subcellularLocation>
    <text evidence="8">Localizes to the division septum.</text>
</comment>
<dbReference type="InterPro" id="IPR005548">
    <property type="entry name" value="Cell_div_FtsQ/DivIB_C"/>
</dbReference>
<evidence type="ECO:0000313" key="10">
    <source>
        <dbReference type="EMBL" id="KRL84147.1"/>
    </source>
</evidence>
<evidence type="ECO:0000256" key="1">
    <source>
        <dbReference type="ARBA" id="ARBA00004370"/>
    </source>
</evidence>
<gene>
    <name evidence="8" type="primary">divIB</name>
    <name evidence="10" type="ORF">FC32_GL001427</name>
</gene>
<evidence type="ECO:0000256" key="3">
    <source>
        <dbReference type="ARBA" id="ARBA00022618"/>
    </source>
</evidence>
<dbReference type="GO" id="GO:0043093">
    <property type="term" value="P:FtsZ-dependent cytokinesis"/>
    <property type="evidence" value="ECO:0007669"/>
    <property type="project" value="UniProtKB-UniRule"/>
</dbReference>
<keyword evidence="4 8" id="KW-0812">Transmembrane</keyword>
<evidence type="ECO:0000259" key="9">
    <source>
        <dbReference type="PROSITE" id="PS51779"/>
    </source>
</evidence>
<accession>A0A0R1TZ44</accession>
<keyword evidence="5 8" id="KW-1133">Transmembrane helix</keyword>
<feature type="domain" description="POTRA" evidence="9">
    <location>
        <begin position="81"/>
        <end position="152"/>
    </location>
</feature>
<dbReference type="Gene3D" id="3.40.50.10960">
    <property type="match status" value="1"/>
</dbReference>
<comment type="similarity">
    <text evidence="8">Belongs to the FtsQ/DivIB family. DivIB subfamily.</text>
</comment>
<dbReference type="EMBL" id="AZFT01000053">
    <property type="protein sequence ID" value="KRL84147.1"/>
    <property type="molecule type" value="Genomic_DNA"/>
</dbReference>
<dbReference type="PANTHER" id="PTHR37820:SF1">
    <property type="entry name" value="CELL DIVISION PROTEIN FTSQ"/>
    <property type="match status" value="1"/>
</dbReference>
<name>A0A0R1TZ44_9LACO</name>
<protein>
    <recommendedName>
        <fullName evidence="8">Cell division protein DivIB</fullName>
    </recommendedName>
</protein>
<reference evidence="10 11" key="1">
    <citation type="journal article" date="2015" name="Genome Announc.">
        <title>Expanding the biotechnology potential of lactobacilli through comparative genomics of 213 strains and associated genera.</title>
        <authorList>
            <person name="Sun Z."/>
            <person name="Harris H.M."/>
            <person name="McCann A."/>
            <person name="Guo C."/>
            <person name="Argimon S."/>
            <person name="Zhang W."/>
            <person name="Yang X."/>
            <person name="Jeffery I.B."/>
            <person name="Cooney J.C."/>
            <person name="Kagawa T.F."/>
            <person name="Liu W."/>
            <person name="Song Y."/>
            <person name="Salvetti E."/>
            <person name="Wrobel A."/>
            <person name="Rasinkangas P."/>
            <person name="Parkhill J."/>
            <person name="Rea M.C."/>
            <person name="O'Sullivan O."/>
            <person name="Ritari J."/>
            <person name="Douillard F.P."/>
            <person name="Paul Ross R."/>
            <person name="Yang R."/>
            <person name="Briner A.E."/>
            <person name="Felis G.E."/>
            <person name="de Vos W.M."/>
            <person name="Barrangou R."/>
            <person name="Klaenhammer T.R."/>
            <person name="Caufield P.W."/>
            <person name="Cui Y."/>
            <person name="Zhang H."/>
            <person name="O'Toole P.W."/>
        </authorList>
    </citation>
    <scope>NUCLEOTIDE SEQUENCE [LARGE SCALE GENOMIC DNA]</scope>
    <source>
        <strain evidence="10 11">DSM 16634</strain>
    </source>
</reference>
<keyword evidence="11" id="KW-1185">Reference proteome</keyword>
<dbReference type="PANTHER" id="PTHR37820">
    <property type="entry name" value="CELL DIVISION PROTEIN DIVIB"/>
    <property type="match status" value="1"/>
</dbReference>
<keyword evidence="6 8" id="KW-0472">Membrane</keyword>
<dbReference type="GO" id="GO:0032153">
    <property type="term" value="C:cell division site"/>
    <property type="evidence" value="ECO:0007669"/>
    <property type="project" value="UniProtKB-UniRule"/>
</dbReference>
<feature type="transmembrane region" description="Helical" evidence="8">
    <location>
        <begin position="59"/>
        <end position="80"/>
    </location>
</feature>
<keyword evidence="2 8" id="KW-1003">Cell membrane</keyword>
<comment type="caution">
    <text evidence="10">The sequence shown here is derived from an EMBL/GenBank/DDBJ whole genome shotgun (WGS) entry which is preliminary data.</text>
</comment>
<dbReference type="InterPro" id="IPR026580">
    <property type="entry name" value="DivIB"/>
</dbReference>
<dbReference type="Pfam" id="PF08478">
    <property type="entry name" value="POTRA_1"/>
    <property type="match status" value="1"/>
</dbReference>
<dbReference type="InterPro" id="IPR013685">
    <property type="entry name" value="POTRA_FtsQ_type"/>
</dbReference>
<evidence type="ECO:0000256" key="8">
    <source>
        <dbReference type="HAMAP-Rule" id="MF_00912"/>
    </source>
</evidence>
<dbReference type="RefSeq" id="WP_025086869.1">
    <property type="nucleotide sequence ID" value="NZ_AZFT01000053.1"/>
</dbReference>
<evidence type="ECO:0000313" key="11">
    <source>
        <dbReference type="Proteomes" id="UP000051324"/>
    </source>
</evidence>
<keyword evidence="7 8" id="KW-0131">Cell cycle</keyword>
<proteinExistence type="inferred from homology"/>
<dbReference type="PROSITE" id="PS51779">
    <property type="entry name" value="POTRA"/>
    <property type="match status" value="1"/>
</dbReference>
<dbReference type="GO" id="GO:0005886">
    <property type="term" value="C:plasma membrane"/>
    <property type="evidence" value="ECO:0007669"/>
    <property type="project" value="UniProtKB-SubCell"/>
</dbReference>
<keyword evidence="3 8" id="KW-0132">Cell division</keyword>
<evidence type="ECO:0000256" key="2">
    <source>
        <dbReference type="ARBA" id="ARBA00022475"/>
    </source>
</evidence>
<dbReference type="eggNOG" id="COG1589">
    <property type="taxonomic scope" value="Bacteria"/>
</dbReference>
<dbReference type="InterPro" id="IPR034746">
    <property type="entry name" value="POTRA"/>
</dbReference>